<sequence length="59" mass="6642">MAWNQCGDRLRVLKLMASVEREVTHAGSVIRLGTEPDTNKCNWMGFTVKLDFGQNLVGF</sequence>
<gene>
    <name evidence="1" type="ORF">AWJ07_05815</name>
</gene>
<name>A0A106BYK5_SHEFR</name>
<dbReference type="AlphaFoldDB" id="A0A106BYK5"/>
<evidence type="ECO:0000313" key="1">
    <source>
        <dbReference type="EMBL" id="KVX00976.1"/>
    </source>
</evidence>
<accession>A0A106BYK5</accession>
<evidence type="ECO:0000313" key="2">
    <source>
        <dbReference type="Proteomes" id="UP000055702"/>
    </source>
</evidence>
<comment type="caution">
    <text evidence="1">The sequence shown here is derived from an EMBL/GenBank/DDBJ whole genome shotgun (WGS) entry which is preliminary data.</text>
</comment>
<proteinExistence type="predicted"/>
<protein>
    <submittedName>
        <fullName evidence="1">Uncharacterized protein</fullName>
    </submittedName>
</protein>
<dbReference type="Proteomes" id="UP000055702">
    <property type="component" value="Unassembled WGS sequence"/>
</dbReference>
<reference evidence="1 2" key="1">
    <citation type="submission" date="2016-01" db="EMBL/GenBank/DDBJ databases">
        <title>Draft genome of the antarctic isolate Shewanella frigidimarina Ag06-30.</title>
        <authorList>
            <person name="Parmeciano Di Noto G."/>
            <person name="Vazquez S."/>
            <person name="Mac Cormack W."/>
            <person name="Iriarte A."/>
            <person name="Quiroga C."/>
        </authorList>
    </citation>
    <scope>NUCLEOTIDE SEQUENCE [LARGE SCALE GENOMIC DNA]</scope>
    <source>
        <strain evidence="1 2">Ag06-30</strain>
    </source>
</reference>
<dbReference type="EMBL" id="LRDC01000029">
    <property type="protein sequence ID" value="KVX00976.1"/>
    <property type="molecule type" value="Genomic_DNA"/>
</dbReference>
<organism evidence="1">
    <name type="scientific">Shewanella frigidimarina</name>
    <dbReference type="NCBI Taxonomy" id="56812"/>
    <lineage>
        <taxon>Bacteria</taxon>
        <taxon>Pseudomonadati</taxon>
        <taxon>Pseudomonadota</taxon>
        <taxon>Gammaproteobacteria</taxon>
        <taxon>Alteromonadales</taxon>
        <taxon>Shewanellaceae</taxon>
        <taxon>Shewanella</taxon>
    </lineage>
</organism>